<gene>
    <name evidence="1" type="ORF">PFLmoz3_05714</name>
</gene>
<sequence length="190" mass="20808">MGRFRLIQNSEPSPGVLSTPISPPICSINRLEITRPKPVPPGWRDSELSAWLNAWNRARTSWLDRPMPVSCTLMRNCTLSSCSSSIIARATMVPSRVNLIALLIRLVRICLSRSGSPTNARGVSRYTRLTSSSCLACAAGARMVKVSCSKSRRLKGTLSSTSLPASIFEKSRISLMMPSRLSADFSIVPR</sequence>
<dbReference type="EMBL" id="LCYA01000154">
    <property type="protein sequence ID" value="KWV84676.1"/>
    <property type="molecule type" value="Genomic_DNA"/>
</dbReference>
<name>A0A109LBT8_PSEFL</name>
<evidence type="ECO:0000313" key="2">
    <source>
        <dbReference type="Proteomes" id="UP000061348"/>
    </source>
</evidence>
<dbReference type="AlphaFoldDB" id="A0A109LBT8"/>
<comment type="caution">
    <text evidence="1">The sequence shown here is derived from an EMBL/GenBank/DDBJ whole genome shotgun (WGS) entry which is preliminary data.</text>
</comment>
<accession>A0A109LBT8</accession>
<organism evidence="1 2">
    <name type="scientific">Pseudomonas fluorescens</name>
    <dbReference type="NCBI Taxonomy" id="294"/>
    <lineage>
        <taxon>Bacteria</taxon>
        <taxon>Pseudomonadati</taxon>
        <taxon>Pseudomonadota</taxon>
        <taxon>Gammaproteobacteria</taxon>
        <taxon>Pseudomonadales</taxon>
        <taxon>Pseudomonadaceae</taxon>
        <taxon>Pseudomonas</taxon>
    </lineage>
</organism>
<reference evidence="1 2" key="1">
    <citation type="submission" date="2015-05" db="EMBL/GenBank/DDBJ databases">
        <title>A genomic and transcriptomic approach to investigate the blue pigment phenotype in Pseudomonas fluorescens.</title>
        <authorList>
            <person name="Andreani N.A."/>
            <person name="Cardazzo B."/>
        </authorList>
    </citation>
    <scope>NUCLEOTIDE SEQUENCE [LARGE SCALE GENOMIC DNA]</scope>
    <source>
        <strain evidence="1 2">Ps_22</strain>
    </source>
</reference>
<proteinExistence type="predicted"/>
<dbReference type="Proteomes" id="UP000061348">
    <property type="component" value="Unassembled WGS sequence"/>
</dbReference>
<protein>
    <submittedName>
        <fullName evidence="1">Uncharacterized protein</fullName>
    </submittedName>
</protein>
<evidence type="ECO:0000313" key="1">
    <source>
        <dbReference type="EMBL" id="KWV84676.1"/>
    </source>
</evidence>